<dbReference type="KEGG" id="hir:HETIRDRAFT_174965"/>
<gene>
    <name evidence="1" type="ORF">HETIRDRAFT_174965</name>
</gene>
<name>W4JTZ9_HETIT</name>
<dbReference type="Proteomes" id="UP000030671">
    <property type="component" value="Unassembled WGS sequence"/>
</dbReference>
<evidence type="ECO:0000313" key="2">
    <source>
        <dbReference type="Proteomes" id="UP000030671"/>
    </source>
</evidence>
<sequence length="90" mass="9868">MTSGKALWPTKCPLSACASSLLYPSIFTHTRYPIRRDCSDPALCCGLSHMVSYLPSSLTQSDSRARQRVIWPRSTETSGGLTLSTVHSHV</sequence>
<dbReference type="AlphaFoldDB" id="W4JTZ9"/>
<dbReference type="RefSeq" id="XP_009551789.1">
    <property type="nucleotide sequence ID" value="XM_009553494.1"/>
</dbReference>
<evidence type="ECO:0000313" key="1">
    <source>
        <dbReference type="EMBL" id="ETW76929.1"/>
    </source>
</evidence>
<reference evidence="1 2" key="1">
    <citation type="journal article" date="2012" name="New Phytol.">
        <title>Insight into trade-off between wood decay and parasitism from the genome of a fungal forest pathogen.</title>
        <authorList>
            <person name="Olson A."/>
            <person name="Aerts A."/>
            <person name="Asiegbu F."/>
            <person name="Belbahri L."/>
            <person name="Bouzid O."/>
            <person name="Broberg A."/>
            <person name="Canback B."/>
            <person name="Coutinho P.M."/>
            <person name="Cullen D."/>
            <person name="Dalman K."/>
            <person name="Deflorio G."/>
            <person name="van Diepen L.T."/>
            <person name="Dunand C."/>
            <person name="Duplessis S."/>
            <person name="Durling M."/>
            <person name="Gonthier P."/>
            <person name="Grimwood J."/>
            <person name="Fossdal C.G."/>
            <person name="Hansson D."/>
            <person name="Henrissat B."/>
            <person name="Hietala A."/>
            <person name="Himmelstrand K."/>
            <person name="Hoffmeister D."/>
            <person name="Hogberg N."/>
            <person name="James T.Y."/>
            <person name="Karlsson M."/>
            <person name="Kohler A."/>
            <person name="Kues U."/>
            <person name="Lee Y.H."/>
            <person name="Lin Y.C."/>
            <person name="Lind M."/>
            <person name="Lindquist E."/>
            <person name="Lombard V."/>
            <person name="Lucas S."/>
            <person name="Lunden K."/>
            <person name="Morin E."/>
            <person name="Murat C."/>
            <person name="Park J."/>
            <person name="Raffaello T."/>
            <person name="Rouze P."/>
            <person name="Salamov A."/>
            <person name="Schmutz J."/>
            <person name="Solheim H."/>
            <person name="Stahlberg J."/>
            <person name="Velez H."/>
            <person name="de Vries R.P."/>
            <person name="Wiebenga A."/>
            <person name="Woodward S."/>
            <person name="Yakovlev I."/>
            <person name="Garbelotto M."/>
            <person name="Martin F."/>
            <person name="Grigoriev I.V."/>
            <person name="Stenlid J."/>
        </authorList>
    </citation>
    <scope>NUCLEOTIDE SEQUENCE [LARGE SCALE GENOMIC DNA]</scope>
    <source>
        <strain evidence="1 2">TC 32-1</strain>
    </source>
</reference>
<keyword evidence="2" id="KW-1185">Reference proteome</keyword>
<dbReference type="EMBL" id="KI925464">
    <property type="protein sequence ID" value="ETW76929.1"/>
    <property type="molecule type" value="Genomic_DNA"/>
</dbReference>
<organism evidence="1 2">
    <name type="scientific">Heterobasidion irregulare (strain TC 32-1)</name>
    <dbReference type="NCBI Taxonomy" id="747525"/>
    <lineage>
        <taxon>Eukaryota</taxon>
        <taxon>Fungi</taxon>
        <taxon>Dikarya</taxon>
        <taxon>Basidiomycota</taxon>
        <taxon>Agaricomycotina</taxon>
        <taxon>Agaricomycetes</taxon>
        <taxon>Russulales</taxon>
        <taxon>Bondarzewiaceae</taxon>
        <taxon>Heterobasidion</taxon>
        <taxon>Heterobasidion annosum species complex</taxon>
    </lineage>
</organism>
<dbReference type="GeneID" id="20668545"/>
<protein>
    <submittedName>
        <fullName evidence="1">Uncharacterized protein</fullName>
    </submittedName>
</protein>
<proteinExistence type="predicted"/>
<accession>W4JTZ9</accession>
<dbReference type="InParanoid" id="W4JTZ9"/>
<dbReference type="HOGENOM" id="CLU_2441135_0_0_1"/>